<dbReference type="Proteomes" id="UP000321424">
    <property type="component" value="Unassembled WGS sequence"/>
</dbReference>
<organism evidence="2 3">
    <name type="scientific">Nocardia ninae NBRC 108245</name>
    <dbReference type="NCBI Taxonomy" id="1210091"/>
    <lineage>
        <taxon>Bacteria</taxon>
        <taxon>Bacillati</taxon>
        <taxon>Actinomycetota</taxon>
        <taxon>Actinomycetes</taxon>
        <taxon>Mycobacteriales</taxon>
        <taxon>Nocardiaceae</taxon>
        <taxon>Nocardia</taxon>
    </lineage>
</organism>
<evidence type="ECO:0000256" key="1">
    <source>
        <dbReference type="SAM" id="Phobius"/>
    </source>
</evidence>
<feature type="transmembrane region" description="Helical" evidence="1">
    <location>
        <begin position="87"/>
        <end position="107"/>
    </location>
</feature>
<keyword evidence="1" id="KW-1133">Transmembrane helix</keyword>
<feature type="transmembrane region" description="Helical" evidence="1">
    <location>
        <begin position="179"/>
        <end position="197"/>
    </location>
</feature>
<name>A0A511MP11_9NOCA</name>
<feature type="transmembrane region" description="Helical" evidence="1">
    <location>
        <begin position="59"/>
        <end position="80"/>
    </location>
</feature>
<proteinExistence type="predicted"/>
<keyword evidence="1" id="KW-0812">Transmembrane</keyword>
<feature type="transmembrane region" description="Helical" evidence="1">
    <location>
        <begin position="146"/>
        <end position="167"/>
    </location>
</feature>
<dbReference type="AlphaFoldDB" id="A0A511MP11"/>
<gene>
    <name evidence="2" type="ORF">NN4_64470</name>
</gene>
<sequence>MIDTMAALAACVVAAAGALMRHGSWTRPRSRPMTIGLASLSLYSGIQALPNQIPTMLEWVGEATGIVGLCGLCVHVALAWSARRTAVGTLLATALLIAMSVAAYAGLNRTGMLIYGALISSAIFATGFITMASTFAVLPTPGFGRITLALMGLSGFLVSLIGVYGFFSSPVGYPASDPIAFKGTAIAICLYGLAPIASRVLNRRAASTGAARV</sequence>
<comment type="caution">
    <text evidence="2">The sequence shown here is derived from an EMBL/GenBank/DDBJ whole genome shotgun (WGS) entry which is preliminary data.</text>
</comment>
<accession>A0A511MP11</accession>
<reference evidence="2 3" key="1">
    <citation type="submission" date="2019-07" db="EMBL/GenBank/DDBJ databases">
        <title>Whole genome shotgun sequence of Nocardia ninae NBRC 108245.</title>
        <authorList>
            <person name="Hosoyama A."/>
            <person name="Uohara A."/>
            <person name="Ohji S."/>
            <person name="Ichikawa N."/>
        </authorList>
    </citation>
    <scope>NUCLEOTIDE SEQUENCE [LARGE SCALE GENOMIC DNA]</scope>
    <source>
        <strain evidence="2 3">NBRC 108245</strain>
    </source>
</reference>
<keyword evidence="3" id="KW-1185">Reference proteome</keyword>
<keyword evidence="1" id="KW-0472">Membrane</keyword>
<evidence type="ECO:0000313" key="2">
    <source>
        <dbReference type="EMBL" id="GEM41928.1"/>
    </source>
</evidence>
<protein>
    <submittedName>
        <fullName evidence="2">Uncharacterized protein</fullName>
    </submittedName>
</protein>
<dbReference type="EMBL" id="BJXA01000060">
    <property type="protein sequence ID" value="GEM41928.1"/>
    <property type="molecule type" value="Genomic_DNA"/>
</dbReference>
<evidence type="ECO:0000313" key="3">
    <source>
        <dbReference type="Proteomes" id="UP000321424"/>
    </source>
</evidence>
<feature type="transmembrane region" description="Helical" evidence="1">
    <location>
        <begin position="113"/>
        <end position="139"/>
    </location>
</feature>